<evidence type="ECO:0000259" key="15">
    <source>
        <dbReference type="Pfam" id="PF08028"/>
    </source>
</evidence>
<dbReference type="GO" id="GO:0050660">
    <property type="term" value="F:flavin adenine dinucleotide binding"/>
    <property type="evidence" value="ECO:0007669"/>
    <property type="project" value="InterPro"/>
</dbReference>
<evidence type="ECO:0000256" key="6">
    <source>
        <dbReference type="ARBA" id="ARBA00023033"/>
    </source>
</evidence>
<keyword evidence="5" id="KW-0560">Oxidoreductase</keyword>
<dbReference type="Pfam" id="PF08028">
    <property type="entry name" value="Acyl-CoA_dh_2"/>
    <property type="match status" value="1"/>
</dbReference>
<dbReference type="InterPro" id="IPR037069">
    <property type="entry name" value="AcylCoA_DH/ox_N_sf"/>
</dbReference>
<evidence type="ECO:0000256" key="4">
    <source>
        <dbReference type="ARBA" id="ARBA00022741"/>
    </source>
</evidence>
<dbReference type="InterPro" id="IPR009100">
    <property type="entry name" value="AcylCoA_DH/oxidase_NM_dom_sf"/>
</dbReference>
<comment type="catalytic activity">
    <reaction evidence="13">
        <text>dibenzothiophene + 2 FMNH2 + 2 O2 = dibenzothiophene 5,5-dioxide + 2 FMN + 2 H2O + 2 H(+)</text>
        <dbReference type="Rhea" id="RHEA:49072"/>
        <dbReference type="ChEBI" id="CHEBI:15377"/>
        <dbReference type="ChEBI" id="CHEBI:15378"/>
        <dbReference type="ChEBI" id="CHEBI:15379"/>
        <dbReference type="ChEBI" id="CHEBI:23681"/>
        <dbReference type="ChEBI" id="CHEBI:57618"/>
        <dbReference type="ChEBI" id="CHEBI:58210"/>
        <dbReference type="ChEBI" id="CHEBI:90356"/>
        <dbReference type="EC" id="1.14.14.21"/>
    </reaction>
</comment>
<evidence type="ECO:0000256" key="11">
    <source>
        <dbReference type="ARBA" id="ARBA00047859"/>
    </source>
</evidence>
<dbReference type="GO" id="GO:0006552">
    <property type="term" value="P:L-leucine catabolic process"/>
    <property type="evidence" value="ECO:0007669"/>
    <property type="project" value="TreeGrafter"/>
</dbReference>
<evidence type="ECO:0000256" key="2">
    <source>
        <dbReference type="ARBA" id="ARBA00022630"/>
    </source>
</evidence>
<evidence type="ECO:0000256" key="1">
    <source>
        <dbReference type="ARBA" id="ARBA00004496"/>
    </source>
</evidence>
<dbReference type="GO" id="GO:0004497">
    <property type="term" value="F:monooxygenase activity"/>
    <property type="evidence" value="ECO:0007669"/>
    <property type="project" value="UniProtKB-KW"/>
</dbReference>
<feature type="domain" description="Acyl-CoA oxidase/dehydrogenase middle" evidence="14">
    <location>
        <begin position="152"/>
        <end position="225"/>
    </location>
</feature>
<dbReference type="EMBL" id="FOFG01000009">
    <property type="protein sequence ID" value="SEQ93220.1"/>
    <property type="molecule type" value="Genomic_DNA"/>
</dbReference>
<sequence length="412" mass="44769">MLDKTRLETLPATPDWSEPTRRLGLADAFARFAADAAERDVERRPIHAEVQELKAAGYGAVRLPTELGGAGLSLPDLFGLTRDLATADSNVAHVFRNHFHAVEQHLRTPDEPFSARLLDLARQGRMFGVAFSEVTRDPAGGRGTVPAAELAWSEAEGRYRISGTKIYSTGNMYADHLMVSARSGRTGEATAFLVGTEAEGVRLEDDWDGFGQKLTGSGRTVFDRVPVMETDLFTPPAQGPDSYGYTFHQIYLTTIVSGVVQRILIDAINLVRGRSRNYYHGLADHPRQEPEIQSVIGRIAGYRSAVIGTVERAIAALDEAWLAAGTPDAHELSVQATIAAAEAKLVTDEVAATLASLLIDVASGSGVSVRNAFDRHWRNIKVIAAHNPRIYKERVVGDFHLNGTLPPTGAFF</sequence>
<evidence type="ECO:0000256" key="12">
    <source>
        <dbReference type="ARBA" id="ARBA00048445"/>
    </source>
</evidence>
<comment type="catalytic activity">
    <reaction evidence="11">
        <text>dibenzothiophene + FMNH2 + O2 = dibenzothiophene 5-oxide + FMN + H2O + H(+)</text>
        <dbReference type="Rhea" id="RHEA:49076"/>
        <dbReference type="ChEBI" id="CHEBI:15377"/>
        <dbReference type="ChEBI" id="CHEBI:15378"/>
        <dbReference type="ChEBI" id="CHEBI:15379"/>
        <dbReference type="ChEBI" id="CHEBI:23681"/>
        <dbReference type="ChEBI" id="CHEBI:23683"/>
        <dbReference type="ChEBI" id="CHEBI:57618"/>
        <dbReference type="ChEBI" id="CHEBI:58210"/>
    </reaction>
</comment>
<keyword evidence="6" id="KW-0503">Monooxygenase</keyword>
<keyword evidence="3" id="KW-0288">FMN</keyword>
<keyword evidence="2" id="KW-0285">Flavoprotein</keyword>
<dbReference type="PIRSF" id="PIRSF016578">
    <property type="entry name" value="HsaA"/>
    <property type="match status" value="1"/>
</dbReference>
<dbReference type="SUPFAM" id="SSF47203">
    <property type="entry name" value="Acyl-CoA dehydrogenase C-terminal domain-like"/>
    <property type="match status" value="1"/>
</dbReference>
<gene>
    <name evidence="16" type="ORF">SAMN05216548_10954</name>
</gene>
<keyword evidence="17" id="KW-1185">Reference proteome</keyword>
<dbReference type="InterPro" id="IPR006091">
    <property type="entry name" value="Acyl-CoA_Oxase/DH_mid-dom"/>
</dbReference>
<evidence type="ECO:0000256" key="7">
    <source>
        <dbReference type="ARBA" id="ARBA00034307"/>
    </source>
</evidence>
<dbReference type="PANTHER" id="PTHR43884">
    <property type="entry name" value="ACYL-COA DEHYDROGENASE"/>
    <property type="match status" value="1"/>
</dbReference>
<dbReference type="STRING" id="1855383.SAMN05216548_10954"/>
<comment type="subcellular location">
    <subcellularLocation>
        <location evidence="1">Cytoplasm</location>
    </subcellularLocation>
</comment>
<dbReference type="OrthoDB" id="6184213at2"/>
<evidence type="ECO:0000256" key="3">
    <source>
        <dbReference type="ARBA" id="ARBA00022643"/>
    </source>
</evidence>
<dbReference type="Gene3D" id="1.10.540.10">
    <property type="entry name" value="Acyl-CoA dehydrogenase/oxidase, N-terminal domain"/>
    <property type="match status" value="1"/>
</dbReference>
<dbReference type="EC" id="1.14.14.21" evidence="9"/>
<dbReference type="GO" id="GO:0008470">
    <property type="term" value="F:3-methylbutanoyl-CoA dehydrogenase activity"/>
    <property type="evidence" value="ECO:0007669"/>
    <property type="project" value="TreeGrafter"/>
</dbReference>
<dbReference type="PANTHER" id="PTHR43884:SF12">
    <property type="entry name" value="ISOVALERYL-COA DEHYDROGENASE, MITOCHONDRIAL-RELATED"/>
    <property type="match status" value="1"/>
</dbReference>
<evidence type="ECO:0000259" key="14">
    <source>
        <dbReference type="Pfam" id="PF02770"/>
    </source>
</evidence>
<dbReference type="AlphaFoldDB" id="A0A1H9K2A6"/>
<keyword evidence="4" id="KW-0547">Nucleotide-binding</keyword>
<dbReference type="InterPro" id="IPR036250">
    <property type="entry name" value="AcylCo_DH-like_C"/>
</dbReference>
<feature type="domain" description="Acyl-CoA dehydrogenase C-terminal" evidence="15">
    <location>
        <begin position="257"/>
        <end position="386"/>
    </location>
</feature>
<dbReference type="Proteomes" id="UP000199647">
    <property type="component" value="Unassembled WGS sequence"/>
</dbReference>
<organism evidence="16 17">
    <name type="scientific">Faunimonas pinastri</name>
    <dbReference type="NCBI Taxonomy" id="1855383"/>
    <lineage>
        <taxon>Bacteria</taxon>
        <taxon>Pseudomonadati</taxon>
        <taxon>Pseudomonadota</taxon>
        <taxon>Alphaproteobacteria</taxon>
        <taxon>Hyphomicrobiales</taxon>
        <taxon>Afifellaceae</taxon>
        <taxon>Faunimonas</taxon>
    </lineage>
</organism>
<dbReference type="Pfam" id="PF02770">
    <property type="entry name" value="Acyl-CoA_dh_M"/>
    <property type="match status" value="1"/>
</dbReference>
<name>A0A1H9K2A6_9HYPH</name>
<evidence type="ECO:0000256" key="9">
    <source>
        <dbReference type="ARBA" id="ARBA00034328"/>
    </source>
</evidence>
<dbReference type="RefSeq" id="WP_092497112.1">
    <property type="nucleotide sequence ID" value="NZ_FOFG01000009.1"/>
</dbReference>
<comment type="similarity">
    <text evidence="8">Belongs to the DszC flavin monooxygenase family.</text>
</comment>
<evidence type="ECO:0000256" key="13">
    <source>
        <dbReference type="ARBA" id="ARBA00049456"/>
    </source>
</evidence>
<reference evidence="16 17" key="1">
    <citation type="submission" date="2016-10" db="EMBL/GenBank/DDBJ databases">
        <authorList>
            <person name="de Groot N.N."/>
        </authorList>
    </citation>
    <scope>NUCLEOTIDE SEQUENCE [LARGE SCALE GENOMIC DNA]</scope>
    <source>
        <strain evidence="16 17">A52C2</strain>
    </source>
</reference>
<accession>A0A1H9K2A6</accession>
<evidence type="ECO:0000256" key="8">
    <source>
        <dbReference type="ARBA" id="ARBA00034317"/>
    </source>
</evidence>
<protein>
    <recommendedName>
        <fullName evidence="10">Dibenzothiophene monooxygenase</fullName>
        <ecNumber evidence="9">1.14.14.21</ecNumber>
    </recommendedName>
</protein>
<evidence type="ECO:0000313" key="16">
    <source>
        <dbReference type="EMBL" id="SEQ93220.1"/>
    </source>
</evidence>
<proteinExistence type="inferred from homology"/>
<dbReference type="Gene3D" id="2.40.110.10">
    <property type="entry name" value="Butyryl-CoA Dehydrogenase, subunit A, domain 2"/>
    <property type="match status" value="1"/>
</dbReference>
<comment type="catalytic activity">
    <reaction evidence="12">
        <text>dibenzothiophene 5-oxide + FMNH2 + O2 = dibenzothiophene 5,5-dioxide + FMN + H2O + H(+)</text>
        <dbReference type="Rhea" id="RHEA:49080"/>
        <dbReference type="ChEBI" id="CHEBI:15377"/>
        <dbReference type="ChEBI" id="CHEBI:15378"/>
        <dbReference type="ChEBI" id="CHEBI:15379"/>
        <dbReference type="ChEBI" id="CHEBI:23683"/>
        <dbReference type="ChEBI" id="CHEBI:57618"/>
        <dbReference type="ChEBI" id="CHEBI:58210"/>
        <dbReference type="ChEBI" id="CHEBI:90356"/>
    </reaction>
</comment>
<dbReference type="InterPro" id="IPR046373">
    <property type="entry name" value="Acyl-CoA_Oxase/DH_mid-dom_sf"/>
</dbReference>
<evidence type="ECO:0000256" key="10">
    <source>
        <dbReference type="ARBA" id="ARBA00034345"/>
    </source>
</evidence>
<dbReference type="GO" id="GO:0005737">
    <property type="term" value="C:cytoplasm"/>
    <property type="evidence" value="ECO:0007669"/>
    <property type="project" value="UniProtKB-SubCell"/>
</dbReference>
<comment type="pathway">
    <text evidence="7">Sulfur metabolism; dibenzothiophene degradation.</text>
</comment>
<dbReference type="Gene3D" id="1.20.140.10">
    <property type="entry name" value="Butyryl-CoA Dehydrogenase, subunit A, domain 3"/>
    <property type="match status" value="1"/>
</dbReference>
<evidence type="ECO:0000313" key="17">
    <source>
        <dbReference type="Proteomes" id="UP000199647"/>
    </source>
</evidence>
<dbReference type="InterPro" id="IPR013107">
    <property type="entry name" value="Acyl-CoA_DH_C"/>
</dbReference>
<dbReference type="SUPFAM" id="SSF56645">
    <property type="entry name" value="Acyl-CoA dehydrogenase NM domain-like"/>
    <property type="match status" value="1"/>
</dbReference>
<evidence type="ECO:0000256" key="5">
    <source>
        <dbReference type="ARBA" id="ARBA00023002"/>
    </source>
</evidence>